<gene>
    <name evidence="2" type="ORF">DY000_02022130</name>
</gene>
<evidence type="ECO:0000313" key="3">
    <source>
        <dbReference type="Proteomes" id="UP000266723"/>
    </source>
</evidence>
<dbReference type="EMBL" id="QGKV02000299">
    <property type="protein sequence ID" value="KAF3592610.1"/>
    <property type="molecule type" value="Genomic_DNA"/>
</dbReference>
<evidence type="ECO:0008006" key="4">
    <source>
        <dbReference type="Google" id="ProtNLM"/>
    </source>
</evidence>
<feature type="compositionally biased region" description="Low complexity" evidence="1">
    <location>
        <begin position="1"/>
        <end position="14"/>
    </location>
</feature>
<dbReference type="Proteomes" id="UP000266723">
    <property type="component" value="Unassembled WGS sequence"/>
</dbReference>
<sequence>MISDVSPDPSGSPVRVREGKDRVEEGSAIGESGPFVGKTGVLSYEAERVLIEEDKEAERVLAASQQHELRVAEGAGKTPEKLANANQNEDFPITASKFAVLSVEEEEDGEIMDDRRLVTDTVETAVNECDVVKSGDDAEGDSTVATIIAGVAGPNQVTAAEREGEEG</sequence>
<accession>A0ABQ7E7G4</accession>
<evidence type="ECO:0000313" key="2">
    <source>
        <dbReference type="EMBL" id="KAF3592610.1"/>
    </source>
</evidence>
<evidence type="ECO:0000256" key="1">
    <source>
        <dbReference type="SAM" id="MobiDB-lite"/>
    </source>
</evidence>
<keyword evidence="3" id="KW-1185">Reference proteome</keyword>
<name>A0ABQ7E7G4_BRACR</name>
<comment type="caution">
    <text evidence="2">The sequence shown here is derived from an EMBL/GenBank/DDBJ whole genome shotgun (WGS) entry which is preliminary data.</text>
</comment>
<proteinExistence type="predicted"/>
<feature type="region of interest" description="Disordered" evidence="1">
    <location>
        <begin position="1"/>
        <end position="37"/>
    </location>
</feature>
<feature type="compositionally biased region" description="Basic and acidic residues" evidence="1">
    <location>
        <begin position="15"/>
        <end position="25"/>
    </location>
</feature>
<reference evidence="2 3" key="1">
    <citation type="journal article" date="2020" name="BMC Genomics">
        <title>Intraspecific diversification of the crop wild relative Brassica cretica Lam. using demographic model selection.</title>
        <authorList>
            <person name="Kioukis A."/>
            <person name="Michalopoulou V.A."/>
            <person name="Briers L."/>
            <person name="Pirintsos S."/>
            <person name="Studholme D.J."/>
            <person name="Pavlidis P."/>
            <person name="Sarris P.F."/>
        </authorList>
    </citation>
    <scope>NUCLEOTIDE SEQUENCE [LARGE SCALE GENOMIC DNA]</scope>
    <source>
        <strain evidence="3">cv. PFS-1207/04</strain>
    </source>
</reference>
<protein>
    <recommendedName>
        <fullName evidence="4">SMP domain-containing protein</fullName>
    </recommendedName>
</protein>
<organism evidence="2 3">
    <name type="scientific">Brassica cretica</name>
    <name type="common">Mustard</name>
    <dbReference type="NCBI Taxonomy" id="69181"/>
    <lineage>
        <taxon>Eukaryota</taxon>
        <taxon>Viridiplantae</taxon>
        <taxon>Streptophyta</taxon>
        <taxon>Embryophyta</taxon>
        <taxon>Tracheophyta</taxon>
        <taxon>Spermatophyta</taxon>
        <taxon>Magnoliopsida</taxon>
        <taxon>eudicotyledons</taxon>
        <taxon>Gunneridae</taxon>
        <taxon>Pentapetalae</taxon>
        <taxon>rosids</taxon>
        <taxon>malvids</taxon>
        <taxon>Brassicales</taxon>
        <taxon>Brassicaceae</taxon>
        <taxon>Brassiceae</taxon>
        <taxon>Brassica</taxon>
    </lineage>
</organism>